<keyword evidence="4" id="KW-0175">Coiled coil</keyword>
<sequence length="536" mass="60488">SQKPNRRFRIFSEITQNFLFFIFSLENQRKKKRMKRGINLGFVNTIYEEEDYVDHSSSFSSSSSSISPSPQPRINLSSSSMELESRVLKWSLVNNSKPDVLVHVGGTRFHLHKDHLSRRSGYLKRHLTNVNELTLSPPLNITAETFTLVTAFCYGAHLELTPFNVVSLRVAAELLLMTGAGRNDVRDNLRNLTESYLRRVVFVNADYIKIVLRSCLTLLPESETKAFLVGRCIEALTEVRDGECVNEFLEQAVILPAGDFVVVAGAVQQRFPRHDLLYRVVDAYVKEHDGEITEEEKVQICNSIDCDKLSPPLLLHAVQNPKMPLRFIVRAMLQEQLNTRHSIITAADAVATSAGHRNREITQAERDSSVTLGSLLQRDTAARQNCRLRAAMDSTSSRIKSLEKELEEMKKLISKESERVMESKSRSVMDSARSASFHCVHSSSNVNKMQRGERGSVSSLSTTFRRRGASPPPQKSLGKRLIKGIKNAFLSASSKQEAKKNADAAEEIYDGLEDFVWIKDDDNISEELHSHHVKNK</sequence>
<keyword evidence="9" id="KW-1185">Reference proteome</keyword>
<dbReference type="UniPathway" id="UPA00143"/>
<dbReference type="eggNOG" id="ENOG502QYIX">
    <property type="taxonomic scope" value="Eukaryota"/>
</dbReference>
<dbReference type="InterPro" id="IPR043454">
    <property type="entry name" value="NPH3/RPT2-like"/>
</dbReference>
<name>A0A0D3DRQ9_BRAOL</name>
<comment type="similarity">
    <text evidence="3">Belongs to the NPH3 family.</text>
</comment>
<dbReference type="InterPro" id="IPR027356">
    <property type="entry name" value="NPH3_dom"/>
</dbReference>
<evidence type="ECO:0000256" key="3">
    <source>
        <dbReference type="PROSITE-ProRule" id="PRU00982"/>
    </source>
</evidence>
<feature type="region of interest" description="Disordered" evidence="5">
    <location>
        <begin position="448"/>
        <end position="478"/>
    </location>
</feature>
<evidence type="ECO:0000256" key="2">
    <source>
        <dbReference type="ARBA" id="ARBA00022786"/>
    </source>
</evidence>
<organism evidence="8 9">
    <name type="scientific">Brassica oleracea var. oleracea</name>
    <dbReference type="NCBI Taxonomy" id="109376"/>
    <lineage>
        <taxon>Eukaryota</taxon>
        <taxon>Viridiplantae</taxon>
        <taxon>Streptophyta</taxon>
        <taxon>Embryophyta</taxon>
        <taxon>Tracheophyta</taxon>
        <taxon>Spermatophyta</taxon>
        <taxon>Magnoliopsida</taxon>
        <taxon>eudicotyledons</taxon>
        <taxon>Gunneridae</taxon>
        <taxon>Pentapetalae</taxon>
        <taxon>rosids</taxon>
        <taxon>malvids</taxon>
        <taxon>Brassicales</taxon>
        <taxon>Brassicaceae</taxon>
        <taxon>Brassiceae</taxon>
        <taxon>Brassica</taxon>
    </lineage>
</organism>
<accession>A0A0D3DRQ9</accession>
<dbReference type="OMA" id="CNYIDCS"/>
<feature type="domain" description="NPH3" evidence="7">
    <location>
        <begin position="255"/>
        <end position="338"/>
    </location>
</feature>
<reference evidence="8" key="2">
    <citation type="submission" date="2015-03" db="UniProtKB">
        <authorList>
            <consortium name="EnsemblPlants"/>
        </authorList>
    </citation>
    <scope>IDENTIFICATION</scope>
</reference>
<feature type="domain" description="BTB" evidence="6">
    <location>
        <begin position="98"/>
        <end position="162"/>
    </location>
</feature>
<feature type="coiled-coil region" evidence="4">
    <location>
        <begin position="392"/>
        <end position="426"/>
    </location>
</feature>
<protein>
    <recommendedName>
        <fullName evidence="10">BTB domain-containing protein</fullName>
    </recommendedName>
</protein>
<dbReference type="HOGENOM" id="CLU_022517_0_0_1"/>
<dbReference type="EnsemblPlants" id="Bo8g079170.1">
    <property type="protein sequence ID" value="Bo8g079170.1"/>
    <property type="gene ID" value="Bo8g079170"/>
</dbReference>
<dbReference type="GO" id="GO:0016567">
    <property type="term" value="P:protein ubiquitination"/>
    <property type="evidence" value="ECO:0007669"/>
    <property type="project" value="UniProtKB-UniPathway"/>
</dbReference>
<evidence type="ECO:0000256" key="1">
    <source>
        <dbReference type="ARBA" id="ARBA00004906"/>
    </source>
</evidence>
<evidence type="ECO:0000259" key="6">
    <source>
        <dbReference type="PROSITE" id="PS50097"/>
    </source>
</evidence>
<dbReference type="Pfam" id="PF00651">
    <property type="entry name" value="BTB"/>
    <property type="match status" value="1"/>
</dbReference>
<dbReference type="PROSITE" id="PS51649">
    <property type="entry name" value="NPH3"/>
    <property type="match status" value="1"/>
</dbReference>
<dbReference type="PROSITE" id="PS50097">
    <property type="entry name" value="BTB"/>
    <property type="match status" value="1"/>
</dbReference>
<reference evidence="8 9" key="1">
    <citation type="journal article" date="2014" name="Genome Biol.">
        <title>Transcriptome and methylome profiling reveals relics of genome dominance in the mesopolyploid Brassica oleracea.</title>
        <authorList>
            <person name="Parkin I.A."/>
            <person name="Koh C."/>
            <person name="Tang H."/>
            <person name="Robinson S.J."/>
            <person name="Kagale S."/>
            <person name="Clarke W.E."/>
            <person name="Town C.D."/>
            <person name="Nixon J."/>
            <person name="Krishnakumar V."/>
            <person name="Bidwell S.L."/>
            <person name="Denoeud F."/>
            <person name="Belcram H."/>
            <person name="Links M.G."/>
            <person name="Just J."/>
            <person name="Clarke C."/>
            <person name="Bender T."/>
            <person name="Huebert T."/>
            <person name="Mason A.S."/>
            <person name="Pires J.C."/>
            <person name="Barker G."/>
            <person name="Moore J."/>
            <person name="Walley P.G."/>
            <person name="Manoli S."/>
            <person name="Batley J."/>
            <person name="Edwards D."/>
            <person name="Nelson M.N."/>
            <person name="Wang X."/>
            <person name="Paterson A.H."/>
            <person name="King G."/>
            <person name="Bancroft I."/>
            <person name="Chalhoub B."/>
            <person name="Sharpe A.G."/>
        </authorList>
    </citation>
    <scope>NUCLEOTIDE SEQUENCE</scope>
    <source>
        <strain evidence="8 9">cv. TO1000</strain>
    </source>
</reference>
<evidence type="ECO:0000313" key="9">
    <source>
        <dbReference type="Proteomes" id="UP000032141"/>
    </source>
</evidence>
<evidence type="ECO:0000256" key="5">
    <source>
        <dbReference type="SAM" id="MobiDB-lite"/>
    </source>
</evidence>
<dbReference type="Pfam" id="PF03000">
    <property type="entry name" value="NPH3"/>
    <property type="match status" value="1"/>
</dbReference>
<proteinExistence type="inferred from homology"/>
<dbReference type="Proteomes" id="UP000032141">
    <property type="component" value="Chromosome C8"/>
</dbReference>
<comment type="pathway">
    <text evidence="1">Protein modification; protein ubiquitination.</text>
</comment>
<dbReference type="SUPFAM" id="SSF54695">
    <property type="entry name" value="POZ domain"/>
    <property type="match status" value="1"/>
</dbReference>
<keyword evidence="2" id="KW-0833">Ubl conjugation pathway</keyword>
<dbReference type="STRING" id="109376.A0A0D3DRQ9"/>
<evidence type="ECO:0008006" key="10">
    <source>
        <dbReference type="Google" id="ProtNLM"/>
    </source>
</evidence>
<dbReference type="Gene3D" id="3.30.710.10">
    <property type="entry name" value="Potassium Channel Kv1.1, Chain A"/>
    <property type="match status" value="1"/>
</dbReference>
<dbReference type="InterPro" id="IPR011333">
    <property type="entry name" value="SKP1/BTB/POZ_sf"/>
</dbReference>
<dbReference type="SMART" id="SM00225">
    <property type="entry name" value="BTB"/>
    <property type="match status" value="1"/>
</dbReference>
<evidence type="ECO:0000313" key="8">
    <source>
        <dbReference type="EnsemblPlants" id="Bo8g079170.1"/>
    </source>
</evidence>
<dbReference type="InterPro" id="IPR000210">
    <property type="entry name" value="BTB/POZ_dom"/>
</dbReference>
<dbReference type="PANTHER" id="PTHR32370">
    <property type="entry name" value="OS12G0117600 PROTEIN"/>
    <property type="match status" value="1"/>
</dbReference>
<dbReference type="AlphaFoldDB" id="A0A0D3DRQ9"/>
<dbReference type="Gramene" id="Bo8g079170.1">
    <property type="protein sequence ID" value="Bo8g079170.1"/>
    <property type="gene ID" value="Bo8g079170"/>
</dbReference>
<evidence type="ECO:0000256" key="4">
    <source>
        <dbReference type="SAM" id="Coils"/>
    </source>
</evidence>
<evidence type="ECO:0000259" key="7">
    <source>
        <dbReference type="PROSITE" id="PS51649"/>
    </source>
</evidence>